<keyword evidence="7" id="KW-0732">Signal</keyword>
<feature type="signal peptide" evidence="7">
    <location>
        <begin position="1"/>
        <end position="30"/>
    </location>
</feature>
<dbReference type="Gramene" id="Pp3c9_8970V3.3">
    <property type="protein sequence ID" value="Pp3c9_8970V3.3"/>
    <property type="gene ID" value="Pp3c9_8970"/>
</dbReference>
<keyword evidence="11" id="KW-1185">Reference proteome</keyword>
<dbReference type="OrthoDB" id="2012588at2759"/>
<sequence>MEMAMVCPLPLHVLLVVLLSLSGLFFQVWGHGDTGSTGPPCLRNVGVKLQASYVPGSITVDGLSGDWSSVKGNSFALNPALTDDPKTAYPDGSMQIKVAHDGHDIFFLLQVPGAYKFNVNEENMAAIALMFPVGDDATYHNMGGCPEAPTACNVTNCFGHEVDLVHFEINKAIPGRLYGENIADSVNGTGRDSFGKLDDGYAWNPHCRSLDGMTPTGIVTGGGQNNWRGSWTHDTTDTKYGLVAADSPYGTLNGAGTYTFEFARPLRTNDVLQQDAQFTIGSTHGMAAAFWFPVADNAWQPYQHYSASCDWLQLEIVSGASSLASSTKSESALSAVSLVIALASLAVAVTVGWWVRQNSRTSFNPISSSSL</sequence>
<evidence type="ECO:0000313" key="10">
    <source>
        <dbReference type="EnsemblPlants" id="Pp3c9_8970V3.1"/>
    </source>
</evidence>
<dbReference type="EnsemblPlants" id="Pp3c9_8970V3.3">
    <property type="protein sequence ID" value="Pp3c9_8970V3.3"/>
    <property type="gene ID" value="Pp3c9_8970"/>
</dbReference>
<keyword evidence="6" id="KW-0472">Membrane</keyword>
<feature type="chain" id="PRO_5043158241" description="Cytochrome c-552/DMSO reductase-like haem-binding domain-containing protein" evidence="7">
    <location>
        <begin position="31"/>
        <end position="371"/>
    </location>
</feature>
<proteinExistence type="predicted"/>
<name>A0A2K1K2K5_PHYPA</name>
<keyword evidence="6" id="KW-1133">Transmembrane helix</keyword>
<feature type="transmembrane region" description="Helical" evidence="6">
    <location>
        <begin position="332"/>
        <end position="355"/>
    </location>
</feature>
<dbReference type="PaxDb" id="3218-PP1S24_152V6.1"/>
<keyword evidence="3" id="KW-0479">Metal-binding</keyword>
<dbReference type="GO" id="GO:0020037">
    <property type="term" value="F:heme binding"/>
    <property type="evidence" value="ECO:0007669"/>
    <property type="project" value="InterPro"/>
</dbReference>
<protein>
    <recommendedName>
        <fullName evidence="8">Cytochrome c-552/DMSO reductase-like haem-binding domain-containing protein</fullName>
    </recommendedName>
</protein>
<dbReference type="Proteomes" id="UP000006727">
    <property type="component" value="Chromosome 9"/>
</dbReference>
<evidence type="ECO:0000256" key="5">
    <source>
        <dbReference type="ARBA" id="ARBA00023004"/>
    </source>
</evidence>
<evidence type="ECO:0000256" key="7">
    <source>
        <dbReference type="SAM" id="SignalP"/>
    </source>
</evidence>
<organism evidence="9">
    <name type="scientific">Physcomitrium patens</name>
    <name type="common">Spreading-leaved earth moss</name>
    <name type="synonym">Physcomitrella patens</name>
    <dbReference type="NCBI Taxonomy" id="3218"/>
    <lineage>
        <taxon>Eukaryota</taxon>
        <taxon>Viridiplantae</taxon>
        <taxon>Streptophyta</taxon>
        <taxon>Embryophyta</taxon>
        <taxon>Bryophyta</taxon>
        <taxon>Bryophytina</taxon>
        <taxon>Bryopsida</taxon>
        <taxon>Funariidae</taxon>
        <taxon>Funariales</taxon>
        <taxon>Funariaceae</taxon>
        <taxon>Physcomitrium</taxon>
    </lineage>
</organism>
<dbReference type="Gramene" id="Pp3c9_8970V3.1">
    <property type="protein sequence ID" value="Pp3c9_8970V3.1"/>
    <property type="gene ID" value="Pp3c9_8970"/>
</dbReference>
<dbReference type="InterPro" id="IPR019020">
    <property type="entry name" value="Cyt-c552/DMSO_Rdtase_haem-bd"/>
</dbReference>
<evidence type="ECO:0000256" key="4">
    <source>
        <dbReference type="ARBA" id="ARBA00022982"/>
    </source>
</evidence>
<evidence type="ECO:0000256" key="2">
    <source>
        <dbReference type="ARBA" id="ARBA00022617"/>
    </source>
</evidence>
<evidence type="ECO:0000256" key="3">
    <source>
        <dbReference type="ARBA" id="ARBA00022723"/>
    </source>
</evidence>
<dbReference type="GeneID" id="112287088"/>
<dbReference type="OMA" id="DWVPLEI"/>
<dbReference type="GO" id="GO:0046872">
    <property type="term" value="F:metal ion binding"/>
    <property type="evidence" value="ECO:0007669"/>
    <property type="project" value="UniProtKB-KW"/>
</dbReference>
<evidence type="ECO:0000313" key="9">
    <source>
        <dbReference type="EMBL" id="PNR48006.1"/>
    </source>
</evidence>
<evidence type="ECO:0000259" key="8">
    <source>
        <dbReference type="Pfam" id="PF09459"/>
    </source>
</evidence>
<dbReference type="KEGG" id="ppp:112287088"/>
<accession>A0A2K1K2K5</accession>
<keyword evidence="2" id="KW-0349">Heme</keyword>
<dbReference type="EnsemblPlants" id="Pp3c9_8970V3.1">
    <property type="protein sequence ID" value="Pp3c9_8970V3.1"/>
    <property type="gene ID" value="Pp3c9_8970"/>
</dbReference>
<keyword evidence="6" id="KW-0812">Transmembrane</keyword>
<keyword evidence="5" id="KW-0408">Iron</keyword>
<dbReference type="RefSeq" id="XP_024385509.1">
    <property type="nucleotide sequence ID" value="XM_024529741.2"/>
</dbReference>
<feature type="domain" description="Cytochrome c-552/DMSO reductase-like haem-binding" evidence="8">
    <location>
        <begin position="66"/>
        <end position="300"/>
    </location>
</feature>
<dbReference type="EMBL" id="ABEU02000009">
    <property type="protein sequence ID" value="PNR48006.1"/>
    <property type="molecule type" value="Genomic_DNA"/>
</dbReference>
<dbReference type="Gene3D" id="2.60.40.1190">
    <property type="match status" value="1"/>
</dbReference>
<dbReference type="FunCoup" id="A0A2K1K2K5">
    <property type="interactions" value="1599"/>
</dbReference>
<dbReference type="PANTHER" id="PTHR36044:SF1">
    <property type="entry name" value="HEME BINDING PROTEIN"/>
    <property type="match status" value="1"/>
</dbReference>
<dbReference type="Pfam" id="PF09459">
    <property type="entry name" value="EB_dh"/>
    <property type="match status" value="1"/>
</dbReference>
<dbReference type="AlphaFoldDB" id="A0A2K1K2K5"/>
<gene>
    <name evidence="10" type="primary">LOC112287088</name>
    <name evidence="9" type="ORF">PHYPA_012479</name>
</gene>
<reference evidence="9 11" key="1">
    <citation type="journal article" date="2008" name="Science">
        <title>The Physcomitrella genome reveals evolutionary insights into the conquest of land by plants.</title>
        <authorList>
            <person name="Rensing S."/>
            <person name="Lang D."/>
            <person name="Zimmer A."/>
            <person name="Terry A."/>
            <person name="Salamov A."/>
            <person name="Shapiro H."/>
            <person name="Nishiyama T."/>
            <person name="Perroud P.-F."/>
            <person name="Lindquist E."/>
            <person name="Kamisugi Y."/>
            <person name="Tanahashi T."/>
            <person name="Sakakibara K."/>
            <person name="Fujita T."/>
            <person name="Oishi K."/>
            <person name="Shin-I T."/>
            <person name="Kuroki Y."/>
            <person name="Toyoda A."/>
            <person name="Suzuki Y."/>
            <person name="Hashimoto A."/>
            <person name="Yamaguchi K."/>
            <person name="Sugano A."/>
            <person name="Kohara Y."/>
            <person name="Fujiyama A."/>
            <person name="Anterola A."/>
            <person name="Aoki S."/>
            <person name="Ashton N."/>
            <person name="Barbazuk W.B."/>
            <person name="Barker E."/>
            <person name="Bennetzen J."/>
            <person name="Bezanilla M."/>
            <person name="Blankenship R."/>
            <person name="Cho S.H."/>
            <person name="Dutcher S."/>
            <person name="Estelle M."/>
            <person name="Fawcett J.A."/>
            <person name="Gundlach H."/>
            <person name="Hanada K."/>
            <person name="Heyl A."/>
            <person name="Hicks K.A."/>
            <person name="Hugh J."/>
            <person name="Lohr M."/>
            <person name="Mayer K."/>
            <person name="Melkozernov A."/>
            <person name="Murata T."/>
            <person name="Nelson D."/>
            <person name="Pils B."/>
            <person name="Prigge M."/>
            <person name="Reiss B."/>
            <person name="Renner T."/>
            <person name="Rombauts S."/>
            <person name="Rushton P."/>
            <person name="Sanderfoot A."/>
            <person name="Schween G."/>
            <person name="Shiu S.-H."/>
            <person name="Stueber K."/>
            <person name="Theodoulou F.L."/>
            <person name="Tu H."/>
            <person name="Van de Peer Y."/>
            <person name="Verrier P.J."/>
            <person name="Waters E."/>
            <person name="Wood A."/>
            <person name="Yang L."/>
            <person name="Cove D."/>
            <person name="Cuming A."/>
            <person name="Hasebe M."/>
            <person name="Lucas S."/>
            <person name="Mishler D.B."/>
            <person name="Reski R."/>
            <person name="Grigoriev I."/>
            <person name="Quatrano R.S."/>
            <person name="Boore J.L."/>
        </authorList>
    </citation>
    <scope>NUCLEOTIDE SEQUENCE [LARGE SCALE GENOMIC DNA]</scope>
    <source>
        <strain evidence="10 11">cv. Gransden 2004</strain>
    </source>
</reference>
<dbReference type="PANTHER" id="PTHR36044">
    <property type="entry name" value="HEME BINDING PROTEIN"/>
    <property type="match status" value="1"/>
</dbReference>
<reference evidence="9 11" key="2">
    <citation type="journal article" date="2018" name="Plant J.">
        <title>The Physcomitrella patens chromosome-scale assembly reveals moss genome structure and evolution.</title>
        <authorList>
            <person name="Lang D."/>
            <person name="Ullrich K.K."/>
            <person name="Murat F."/>
            <person name="Fuchs J."/>
            <person name="Jenkins J."/>
            <person name="Haas F.B."/>
            <person name="Piednoel M."/>
            <person name="Gundlach H."/>
            <person name="Van Bel M."/>
            <person name="Meyberg R."/>
            <person name="Vives C."/>
            <person name="Morata J."/>
            <person name="Symeonidi A."/>
            <person name="Hiss M."/>
            <person name="Muchero W."/>
            <person name="Kamisugi Y."/>
            <person name="Saleh O."/>
            <person name="Blanc G."/>
            <person name="Decker E.L."/>
            <person name="van Gessel N."/>
            <person name="Grimwood J."/>
            <person name="Hayes R.D."/>
            <person name="Graham S.W."/>
            <person name="Gunter L.E."/>
            <person name="McDaniel S.F."/>
            <person name="Hoernstein S.N.W."/>
            <person name="Larsson A."/>
            <person name="Li F.W."/>
            <person name="Perroud P.F."/>
            <person name="Phillips J."/>
            <person name="Ranjan P."/>
            <person name="Rokshar D.S."/>
            <person name="Rothfels C.J."/>
            <person name="Schneider L."/>
            <person name="Shu S."/>
            <person name="Stevenson D.W."/>
            <person name="Thummler F."/>
            <person name="Tillich M."/>
            <person name="Villarreal Aguilar J.C."/>
            <person name="Widiez T."/>
            <person name="Wong G.K."/>
            <person name="Wymore A."/>
            <person name="Zhang Y."/>
            <person name="Zimmer A.D."/>
            <person name="Quatrano R.S."/>
            <person name="Mayer K.F.X."/>
            <person name="Goodstein D."/>
            <person name="Casacuberta J.M."/>
            <person name="Vandepoele K."/>
            <person name="Reski R."/>
            <person name="Cuming A.C."/>
            <person name="Tuskan G.A."/>
            <person name="Maumus F."/>
            <person name="Salse J."/>
            <person name="Schmutz J."/>
            <person name="Rensing S.A."/>
        </authorList>
    </citation>
    <scope>NUCLEOTIDE SEQUENCE [LARGE SCALE GENOMIC DNA]</scope>
    <source>
        <strain evidence="10 11">cv. Gransden 2004</strain>
    </source>
</reference>
<dbReference type="CDD" id="cd00241">
    <property type="entry name" value="DOMON_like"/>
    <property type="match status" value="1"/>
</dbReference>
<evidence type="ECO:0000256" key="6">
    <source>
        <dbReference type="SAM" id="Phobius"/>
    </source>
</evidence>
<evidence type="ECO:0000256" key="1">
    <source>
        <dbReference type="ARBA" id="ARBA00022448"/>
    </source>
</evidence>
<dbReference type="STRING" id="3218.A0A2K1K2K5"/>
<reference evidence="10" key="3">
    <citation type="submission" date="2020-12" db="UniProtKB">
        <authorList>
            <consortium name="EnsemblPlants"/>
        </authorList>
    </citation>
    <scope>IDENTIFICATION</scope>
</reference>
<keyword evidence="4" id="KW-0249">Electron transport</keyword>
<keyword evidence="1" id="KW-0813">Transport</keyword>
<evidence type="ECO:0000313" key="11">
    <source>
        <dbReference type="Proteomes" id="UP000006727"/>
    </source>
</evidence>